<dbReference type="SMART" id="SM00973">
    <property type="entry name" value="Sec63"/>
    <property type="match status" value="1"/>
</dbReference>
<keyword evidence="5" id="KW-0653">Protein transport</keyword>
<proteinExistence type="predicted"/>
<dbReference type="Gene3D" id="2.60.40.150">
    <property type="entry name" value="C2 domain"/>
    <property type="match status" value="1"/>
</dbReference>
<feature type="domain" description="J" evidence="11">
    <location>
        <begin position="106"/>
        <end position="178"/>
    </location>
</feature>
<dbReference type="PANTHER" id="PTHR24075">
    <property type="entry name" value="SEC63 DOMAIN-CONTAINING"/>
    <property type="match status" value="1"/>
</dbReference>
<dbReference type="CDD" id="cd06257">
    <property type="entry name" value="DnaJ"/>
    <property type="match status" value="1"/>
</dbReference>
<dbReference type="EMBL" id="MU004231">
    <property type="protein sequence ID" value="KAF2672705.1"/>
    <property type="molecule type" value="Genomic_DNA"/>
</dbReference>
<comment type="subcellular location">
    <subcellularLocation>
        <location evidence="1">Endoplasmic reticulum membrane</location>
        <topology evidence="1">Multi-pass membrane protein</topology>
    </subcellularLocation>
</comment>
<dbReference type="FunFam" id="1.10.287.110:FF:000039">
    <property type="entry name" value="Protein translocation complex component (Npl1)"/>
    <property type="match status" value="1"/>
</dbReference>
<dbReference type="GO" id="GO:0008320">
    <property type="term" value="F:protein transmembrane transporter activity"/>
    <property type="evidence" value="ECO:0007669"/>
    <property type="project" value="TreeGrafter"/>
</dbReference>
<dbReference type="GO" id="GO:0031207">
    <property type="term" value="C:Sec62/Sec63 complex"/>
    <property type="evidence" value="ECO:0007669"/>
    <property type="project" value="TreeGrafter"/>
</dbReference>
<evidence type="ECO:0000256" key="2">
    <source>
        <dbReference type="ARBA" id="ARBA00022448"/>
    </source>
</evidence>
<organism evidence="12 13">
    <name type="scientific">Microthyrium microscopicum</name>
    <dbReference type="NCBI Taxonomy" id="703497"/>
    <lineage>
        <taxon>Eukaryota</taxon>
        <taxon>Fungi</taxon>
        <taxon>Dikarya</taxon>
        <taxon>Ascomycota</taxon>
        <taxon>Pezizomycotina</taxon>
        <taxon>Dothideomycetes</taxon>
        <taxon>Dothideomycetes incertae sedis</taxon>
        <taxon>Microthyriales</taxon>
        <taxon>Microthyriaceae</taxon>
        <taxon>Microthyrium</taxon>
    </lineage>
</organism>
<dbReference type="SUPFAM" id="SSF158702">
    <property type="entry name" value="Sec63 N-terminal domain-like"/>
    <property type="match status" value="1"/>
</dbReference>
<evidence type="ECO:0000256" key="7">
    <source>
        <dbReference type="ARBA" id="ARBA00023136"/>
    </source>
</evidence>
<protein>
    <recommendedName>
        <fullName evidence="11">J domain-containing protein</fullName>
    </recommendedName>
</protein>
<evidence type="ECO:0000256" key="10">
    <source>
        <dbReference type="SAM" id="Phobius"/>
    </source>
</evidence>
<feature type="compositionally biased region" description="Acidic residues" evidence="9">
    <location>
        <begin position="645"/>
        <end position="670"/>
    </location>
</feature>
<dbReference type="Proteomes" id="UP000799302">
    <property type="component" value="Unassembled WGS sequence"/>
</dbReference>
<name>A0A6A6UKA7_9PEZI</name>
<dbReference type="SMART" id="SM00271">
    <property type="entry name" value="DnaJ"/>
    <property type="match status" value="1"/>
</dbReference>
<evidence type="ECO:0000256" key="5">
    <source>
        <dbReference type="ARBA" id="ARBA00022927"/>
    </source>
</evidence>
<feature type="compositionally biased region" description="Acidic residues" evidence="9">
    <location>
        <begin position="496"/>
        <end position="506"/>
    </location>
</feature>
<keyword evidence="13" id="KW-1185">Reference proteome</keyword>
<keyword evidence="2" id="KW-0813">Transport</keyword>
<dbReference type="PANTHER" id="PTHR24075:SF0">
    <property type="entry name" value="TRANSLOCATION PROTEIN SEC63 HOMOLOG"/>
    <property type="match status" value="1"/>
</dbReference>
<feature type="region of interest" description="Disordered" evidence="9">
    <location>
        <begin position="637"/>
        <end position="670"/>
    </location>
</feature>
<dbReference type="InterPro" id="IPR004179">
    <property type="entry name" value="Sec63-dom"/>
</dbReference>
<evidence type="ECO:0000256" key="3">
    <source>
        <dbReference type="ARBA" id="ARBA00022692"/>
    </source>
</evidence>
<accession>A0A6A6UKA7</accession>
<dbReference type="InterPro" id="IPR035892">
    <property type="entry name" value="C2_domain_sf"/>
</dbReference>
<dbReference type="GO" id="GO:0003723">
    <property type="term" value="F:RNA binding"/>
    <property type="evidence" value="ECO:0007669"/>
    <property type="project" value="TreeGrafter"/>
</dbReference>
<evidence type="ECO:0000256" key="1">
    <source>
        <dbReference type="ARBA" id="ARBA00004477"/>
    </source>
</evidence>
<evidence type="ECO:0000256" key="8">
    <source>
        <dbReference type="ARBA" id="ARBA00023186"/>
    </source>
</evidence>
<evidence type="ECO:0000313" key="13">
    <source>
        <dbReference type="Proteomes" id="UP000799302"/>
    </source>
</evidence>
<gene>
    <name evidence="12" type="ORF">BT63DRAFT_436588</name>
</gene>
<sequence>MSGTDYNYDVEGQFFPYFILTITGLITLPLTYSAFKPNKELENTAPRIRSEYKPRDVELIDEQKKLQRRRERKLKRMILSGLGWVLMSSMVYLIIVTARTIPKIWDPYDVLGVSMSASEKEIKRHYRKLSLTQHPDKVQIDAAKNQTVESVNEHWVEITKAFKALTDEEIRNNFLQYGHPDGKQSFSMGIALPTFLVADGYGKYTLIFYLGLLGIFLPYVVGKWWYGTQKVTKDGILVNSAATLVKEYDEDMTEGDVITSLSGGEEYETIIGADRSEVGLSKVETSILTEGELSHLAGGLTLADKQKLIELNDAGRRKVLSLLWAHLGRVDLGDDTLNKEKFGVAPIAWQLTDALAVITQAFSTTRPLCASLHVSQDLIQAIPPTGSPLLQLPFFSPKIVSAIEGPKARNHLTVGEYMSMPAAQRKKLTVGSGLLSEQQYQVAIKTALQLPAINLERVYFRVTGERFVTPNSLVQLVVKFRFVPPGATNLPPLKEEDFDEEEAAESSEEKERFAPPIAHAPYFARDHSPVYHIFLGEPKMGRIAVPPFTYSTFDKPILTADGEPTYNVQTLKMQFGAPPGPGNYTFAMHIINDSYVGFDIKEFITLTVEDGDKAEDMEDEGEISEPGEDTIAGQLKGLREAVHDDSDDSDTDGDVADDTSDTNTDTDDED</sequence>
<dbReference type="SUPFAM" id="SSF46565">
    <property type="entry name" value="Chaperone J-domain"/>
    <property type="match status" value="1"/>
</dbReference>
<evidence type="ECO:0000256" key="6">
    <source>
        <dbReference type="ARBA" id="ARBA00022989"/>
    </source>
</evidence>
<feature type="region of interest" description="Disordered" evidence="9">
    <location>
        <begin position="611"/>
        <end position="630"/>
    </location>
</feature>
<feature type="region of interest" description="Disordered" evidence="9">
    <location>
        <begin position="491"/>
        <end position="512"/>
    </location>
</feature>
<dbReference type="InterPro" id="IPR014756">
    <property type="entry name" value="Ig_E-set"/>
</dbReference>
<evidence type="ECO:0000313" key="12">
    <source>
        <dbReference type="EMBL" id="KAF2672705.1"/>
    </source>
</evidence>
<dbReference type="Pfam" id="PF02889">
    <property type="entry name" value="Sec63"/>
    <property type="match status" value="1"/>
</dbReference>
<keyword evidence="6 10" id="KW-1133">Transmembrane helix</keyword>
<feature type="transmembrane region" description="Helical" evidence="10">
    <location>
        <begin position="14"/>
        <end position="35"/>
    </location>
</feature>
<keyword evidence="4" id="KW-0256">Endoplasmic reticulum</keyword>
<dbReference type="Pfam" id="PF00226">
    <property type="entry name" value="DnaJ"/>
    <property type="match status" value="1"/>
</dbReference>
<evidence type="ECO:0000256" key="4">
    <source>
        <dbReference type="ARBA" id="ARBA00022824"/>
    </source>
</evidence>
<evidence type="ECO:0000256" key="9">
    <source>
        <dbReference type="SAM" id="MobiDB-lite"/>
    </source>
</evidence>
<dbReference type="OrthoDB" id="1734229at2759"/>
<evidence type="ECO:0000259" key="11">
    <source>
        <dbReference type="PROSITE" id="PS50076"/>
    </source>
</evidence>
<feature type="transmembrane region" description="Helical" evidence="10">
    <location>
        <begin position="77"/>
        <end position="98"/>
    </location>
</feature>
<keyword evidence="7 10" id="KW-0472">Membrane</keyword>
<feature type="compositionally biased region" description="Acidic residues" evidence="9">
    <location>
        <begin position="612"/>
        <end position="628"/>
    </location>
</feature>
<dbReference type="InterPro" id="IPR036869">
    <property type="entry name" value="J_dom_sf"/>
</dbReference>
<dbReference type="SUPFAM" id="SSF81296">
    <property type="entry name" value="E set domains"/>
    <property type="match status" value="1"/>
</dbReference>
<dbReference type="Gene3D" id="1.10.287.110">
    <property type="entry name" value="DnaJ domain"/>
    <property type="match status" value="1"/>
</dbReference>
<dbReference type="PRINTS" id="PR00625">
    <property type="entry name" value="JDOMAIN"/>
</dbReference>
<dbReference type="AlphaFoldDB" id="A0A6A6UKA7"/>
<dbReference type="GO" id="GO:0006614">
    <property type="term" value="P:SRP-dependent cotranslational protein targeting to membrane"/>
    <property type="evidence" value="ECO:0007669"/>
    <property type="project" value="TreeGrafter"/>
</dbReference>
<dbReference type="GO" id="GO:0006620">
    <property type="term" value="P:post-translational protein targeting to endoplasmic reticulum membrane"/>
    <property type="evidence" value="ECO:0007669"/>
    <property type="project" value="TreeGrafter"/>
</dbReference>
<keyword evidence="8" id="KW-0143">Chaperone</keyword>
<feature type="transmembrane region" description="Helical" evidence="10">
    <location>
        <begin position="206"/>
        <end position="226"/>
    </location>
</feature>
<keyword evidence="3 10" id="KW-0812">Transmembrane</keyword>
<dbReference type="InterPro" id="IPR001623">
    <property type="entry name" value="DnaJ_domain"/>
</dbReference>
<reference evidence="12" key="1">
    <citation type="journal article" date="2020" name="Stud. Mycol.">
        <title>101 Dothideomycetes genomes: a test case for predicting lifestyles and emergence of pathogens.</title>
        <authorList>
            <person name="Haridas S."/>
            <person name="Albert R."/>
            <person name="Binder M."/>
            <person name="Bloem J."/>
            <person name="Labutti K."/>
            <person name="Salamov A."/>
            <person name="Andreopoulos B."/>
            <person name="Baker S."/>
            <person name="Barry K."/>
            <person name="Bills G."/>
            <person name="Bluhm B."/>
            <person name="Cannon C."/>
            <person name="Castanera R."/>
            <person name="Culley D."/>
            <person name="Daum C."/>
            <person name="Ezra D."/>
            <person name="Gonzalez J."/>
            <person name="Henrissat B."/>
            <person name="Kuo A."/>
            <person name="Liang C."/>
            <person name="Lipzen A."/>
            <person name="Lutzoni F."/>
            <person name="Magnuson J."/>
            <person name="Mondo S."/>
            <person name="Nolan M."/>
            <person name="Ohm R."/>
            <person name="Pangilinan J."/>
            <person name="Park H.-J."/>
            <person name="Ramirez L."/>
            <person name="Alfaro M."/>
            <person name="Sun H."/>
            <person name="Tritt A."/>
            <person name="Yoshinaga Y."/>
            <person name="Zwiers L.-H."/>
            <person name="Turgeon B."/>
            <person name="Goodwin S."/>
            <person name="Spatafora J."/>
            <person name="Crous P."/>
            <person name="Grigoriev I."/>
        </authorList>
    </citation>
    <scope>NUCLEOTIDE SEQUENCE</scope>
    <source>
        <strain evidence="12">CBS 115976</strain>
    </source>
</reference>
<dbReference type="PROSITE" id="PS50076">
    <property type="entry name" value="DNAJ_2"/>
    <property type="match status" value="1"/>
</dbReference>